<dbReference type="Pfam" id="PF00201">
    <property type="entry name" value="UDPGT"/>
    <property type="match status" value="1"/>
</dbReference>
<evidence type="ECO:0000256" key="3">
    <source>
        <dbReference type="ARBA" id="ARBA00022679"/>
    </source>
</evidence>
<comment type="similarity">
    <text evidence="1 4">Belongs to the UDP-glycosyltransferase family.</text>
</comment>
<organism evidence="6 7">
    <name type="scientific">Tagetes erecta</name>
    <name type="common">African marigold</name>
    <dbReference type="NCBI Taxonomy" id="13708"/>
    <lineage>
        <taxon>Eukaryota</taxon>
        <taxon>Viridiplantae</taxon>
        <taxon>Streptophyta</taxon>
        <taxon>Embryophyta</taxon>
        <taxon>Tracheophyta</taxon>
        <taxon>Spermatophyta</taxon>
        <taxon>Magnoliopsida</taxon>
        <taxon>eudicotyledons</taxon>
        <taxon>Gunneridae</taxon>
        <taxon>Pentapetalae</taxon>
        <taxon>asterids</taxon>
        <taxon>campanulids</taxon>
        <taxon>Asterales</taxon>
        <taxon>Asteraceae</taxon>
        <taxon>Asteroideae</taxon>
        <taxon>Heliantheae alliance</taxon>
        <taxon>Tageteae</taxon>
        <taxon>Tagetes</taxon>
    </lineage>
</organism>
<name>A0AAD8NIM9_TARER</name>
<keyword evidence="3 4" id="KW-0808">Transferase</keyword>
<sequence length="456" mass="50720">MFSFNFKINQLINPNFFLAMTKILIVSHPGQGLIHPSLRFAARLLKMGVSVTLTTSFRIMRFIDKEITPPGLAFATFSDGHDNHASGKSSSFTLQQHISDFATHGPPAVAEIISSAAAKGDPFDHVVYTTIIPWVPQVAAAHNLKSTLLWCQPATVFNIYYHSFNEFEELISANKNNASFPINLPGLPSLTVADLPSFFSPSSPKEHDFLLPLYKDHVDVIKTGSTILVNSFDELEIDSMKGTKHFHFLSIGPLNEKDPYNGKQDDSCVSWLNTKRKRSVVYVSFGSVTRLTGDQTEEIATGLLESGRPFLWVIRNPEEAKKLTKIDELKQQGMIVNWCCQVEVLKHEAIGCFLMHCGWNSTLEAMGTGVPIVAYPLWTDQTTNAKMIEDVWKIGVRVRREGGGVVKGKEIERCVKMVMGDEEISRNVTKWKELANEAVNNGGSSTLNLQAFLDEA</sequence>
<dbReference type="GO" id="GO:0080043">
    <property type="term" value="F:quercetin 3-O-glucosyltransferase activity"/>
    <property type="evidence" value="ECO:0007669"/>
    <property type="project" value="TreeGrafter"/>
</dbReference>
<proteinExistence type="inferred from homology"/>
<dbReference type="InterPro" id="IPR035595">
    <property type="entry name" value="UDP_glycos_trans_CS"/>
</dbReference>
<evidence type="ECO:0000256" key="5">
    <source>
        <dbReference type="RuleBase" id="RU362057"/>
    </source>
</evidence>
<reference evidence="6" key="1">
    <citation type="journal article" date="2023" name="bioRxiv">
        <title>Improved chromosome-level genome assembly for marigold (Tagetes erecta).</title>
        <authorList>
            <person name="Jiang F."/>
            <person name="Yuan L."/>
            <person name="Wang S."/>
            <person name="Wang H."/>
            <person name="Xu D."/>
            <person name="Wang A."/>
            <person name="Fan W."/>
        </authorList>
    </citation>
    <scope>NUCLEOTIDE SEQUENCE</scope>
    <source>
        <strain evidence="6">WSJ</strain>
        <tissue evidence="6">Leaf</tissue>
    </source>
</reference>
<evidence type="ECO:0000313" key="6">
    <source>
        <dbReference type="EMBL" id="KAK1411184.1"/>
    </source>
</evidence>
<dbReference type="InterPro" id="IPR002213">
    <property type="entry name" value="UDP_glucos_trans"/>
</dbReference>
<accession>A0AAD8NIM9</accession>
<gene>
    <name evidence="6" type="ORF">QVD17_37730</name>
</gene>
<dbReference type="PROSITE" id="PS00375">
    <property type="entry name" value="UDPGT"/>
    <property type="match status" value="1"/>
</dbReference>
<dbReference type="EC" id="2.4.1.-" evidence="5"/>
<dbReference type="PANTHER" id="PTHR11926">
    <property type="entry name" value="GLUCOSYL/GLUCURONOSYL TRANSFERASES"/>
    <property type="match status" value="1"/>
</dbReference>
<evidence type="ECO:0000256" key="4">
    <source>
        <dbReference type="RuleBase" id="RU003718"/>
    </source>
</evidence>
<dbReference type="Proteomes" id="UP001229421">
    <property type="component" value="Unassembled WGS sequence"/>
</dbReference>
<dbReference type="CDD" id="cd03784">
    <property type="entry name" value="GT1_Gtf-like"/>
    <property type="match status" value="1"/>
</dbReference>
<dbReference type="GO" id="GO:0080044">
    <property type="term" value="F:quercetin 7-O-glucosyltransferase activity"/>
    <property type="evidence" value="ECO:0007669"/>
    <property type="project" value="TreeGrafter"/>
</dbReference>
<evidence type="ECO:0000256" key="2">
    <source>
        <dbReference type="ARBA" id="ARBA00022676"/>
    </source>
</evidence>
<dbReference type="SUPFAM" id="SSF53756">
    <property type="entry name" value="UDP-Glycosyltransferase/glycogen phosphorylase"/>
    <property type="match status" value="1"/>
</dbReference>
<dbReference type="AlphaFoldDB" id="A0AAD8NIM9"/>
<evidence type="ECO:0000313" key="7">
    <source>
        <dbReference type="Proteomes" id="UP001229421"/>
    </source>
</evidence>
<keyword evidence="2 4" id="KW-0328">Glycosyltransferase</keyword>
<protein>
    <recommendedName>
        <fullName evidence="5">Glycosyltransferase</fullName>
        <ecNumber evidence="5">2.4.1.-</ecNumber>
    </recommendedName>
</protein>
<dbReference type="EMBL" id="JAUHHV010000010">
    <property type="protein sequence ID" value="KAK1411184.1"/>
    <property type="molecule type" value="Genomic_DNA"/>
</dbReference>
<keyword evidence="7" id="KW-1185">Reference proteome</keyword>
<dbReference type="PANTHER" id="PTHR11926:SF870">
    <property type="entry name" value="UDP-GLYCOSYLTRANSFERASE 75B1"/>
    <property type="match status" value="1"/>
</dbReference>
<evidence type="ECO:0000256" key="1">
    <source>
        <dbReference type="ARBA" id="ARBA00009995"/>
    </source>
</evidence>
<comment type="caution">
    <text evidence="6">The sequence shown here is derived from an EMBL/GenBank/DDBJ whole genome shotgun (WGS) entry which is preliminary data.</text>
</comment>
<dbReference type="FunFam" id="3.40.50.2000:FF:000019">
    <property type="entry name" value="Glycosyltransferase"/>
    <property type="match status" value="1"/>
</dbReference>
<dbReference type="Gene3D" id="3.40.50.2000">
    <property type="entry name" value="Glycogen Phosphorylase B"/>
    <property type="match status" value="2"/>
</dbReference>